<protein>
    <submittedName>
        <fullName evidence="2">Uncharacterized protein</fullName>
    </submittedName>
</protein>
<feature type="compositionally biased region" description="Basic residues" evidence="1">
    <location>
        <begin position="84"/>
        <end position="97"/>
    </location>
</feature>
<feature type="compositionally biased region" description="Polar residues" evidence="1">
    <location>
        <begin position="207"/>
        <end position="231"/>
    </location>
</feature>
<proteinExistence type="predicted"/>
<name>A0A2H3JHX1_WOLCO</name>
<evidence type="ECO:0000256" key="1">
    <source>
        <dbReference type="SAM" id="MobiDB-lite"/>
    </source>
</evidence>
<feature type="region of interest" description="Disordered" evidence="1">
    <location>
        <begin position="282"/>
        <end position="323"/>
    </location>
</feature>
<dbReference type="AlphaFoldDB" id="A0A2H3JHX1"/>
<accession>A0A2H3JHX1</accession>
<feature type="compositionally biased region" description="Basic and acidic residues" evidence="1">
    <location>
        <begin position="47"/>
        <end position="59"/>
    </location>
</feature>
<keyword evidence="3" id="KW-1185">Reference proteome</keyword>
<dbReference type="Proteomes" id="UP000218811">
    <property type="component" value="Unassembled WGS sequence"/>
</dbReference>
<feature type="compositionally biased region" description="Basic and acidic residues" evidence="1">
    <location>
        <begin position="314"/>
        <end position="323"/>
    </location>
</feature>
<feature type="compositionally biased region" description="Low complexity" evidence="1">
    <location>
        <begin position="183"/>
        <end position="196"/>
    </location>
</feature>
<sequence>MAAEDIEDDIDVETLQAQVDMSMAFTQNLVSSWLESSRGKLPSVKSSRNEEKELEEYMRRPPRLGVGAAPPDATSMLGRDTARLKNKLVGRAGKKRARDQDGDIAMAAPSDEEEESRASVVKKKARIDVLSKKPKGNKSRNMETANSKKASSPMTPVKQEVAKEQRVAEAPRTPRPVADEEGQQLQPKPSIPSLSLPKKKKKKRLNETNLTAVDSPIPSTSQQPLKSNPQELKTETPPTIDLLGQDEVDAEAAQPVKPPTSLRTSAKPFHNATGQLAFPLLNLRGPSKEAEDAVTASPKKRHRRKKKKAAVADARADDSDSDD</sequence>
<dbReference type="OMA" id="AQIDMSM"/>
<feature type="compositionally biased region" description="Basic residues" evidence="1">
    <location>
        <begin position="298"/>
        <end position="309"/>
    </location>
</feature>
<evidence type="ECO:0000313" key="3">
    <source>
        <dbReference type="Proteomes" id="UP000218811"/>
    </source>
</evidence>
<feature type="compositionally biased region" description="Basic and acidic residues" evidence="1">
    <location>
        <begin position="160"/>
        <end position="169"/>
    </location>
</feature>
<reference evidence="2 3" key="1">
    <citation type="journal article" date="2012" name="Science">
        <title>The Paleozoic origin of enzymatic lignin decomposition reconstructed from 31 fungal genomes.</title>
        <authorList>
            <person name="Floudas D."/>
            <person name="Binder M."/>
            <person name="Riley R."/>
            <person name="Barry K."/>
            <person name="Blanchette R.A."/>
            <person name="Henrissat B."/>
            <person name="Martinez A.T."/>
            <person name="Otillar R."/>
            <person name="Spatafora J.W."/>
            <person name="Yadav J.S."/>
            <person name="Aerts A."/>
            <person name="Benoit I."/>
            <person name="Boyd A."/>
            <person name="Carlson A."/>
            <person name="Copeland A."/>
            <person name="Coutinho P.M."/>
            <person name="de Vries R.P."/>
            <person name="Ferreira P."/>
            <person name="Findley K."/>
            <person name="Foster B."/>
            <person name="Gaskell J."/>
            <person name="Glotzer D."/>
            <person name="Gorecki P."/>
            <person name="Heitman J."/>
            <person name="Hesse C."/>
            <person name="Hori C."/>
            <person name="Igarashi K."/>
            <person name="Jurgens J.A."/>
            <person name="Kallen N."/>
            <person name="Kersten P."/>
            <person name="Kohler A."/>
            <person name="Kuees U."/>
            <person name="Kumar T.K.A."/>
            <person name="Kuo A."/>
            <person name="LaButti K."/>
            <person name="Larrondo L.F."/>
            <person name="Lindquist E."/>
            <person name="Ling A."/>
            <person name="Lombard V."/>
            <person name="Lucas S."/>
            <person name="Lundell T."/>
            <person name="Martin R."/>
            <person name="McLaughlin D.J."/>
            <person name="Morgenstern I."/>
            <person name="Morin E."/>
            <person name="Murat C."/>
            <person name="Nagy L.G."/>
            <person name="Nolan M."/>
            <person name="Ohm R.A."/>
            <person name="Patyshakuliyeva A."/>
            <person name="Rokas A."/>
            <person name="Ruiz-Duenas F.J."/>
            <person name="Sabat G."/>
            <person name="Salamov A."/>
            <person name="Samejima M."/>
            <person name="Schmutz J."/>
            <person name="Slot J.C."/>
            <person name="St John F."/>
            <person name="Stenlid J."/>
            <person name="Sun H."/>
            <person name="Sun S."/>
            <person name="Syed K."/>
            <person name="Tsang A."/>
            <person name="Wiebenga A."/>
            <person name="Young D."/>
            <person name="Pisabarro A."/>
            <person name="Eastwood D.C."/>
            <person name="Martin F."/>
            <person name="Cullen D."/>
            <person name="Grigoriev I.V."/>
            <person name="Hibbett D.S."/>
        </authorList>
    </citation>
    <scope>NUCLEOTIDE SEQUENCE [LARGE SCALE GENOMIC DNA]</scope>
    <source>
        <strain evidence="2 3">MD-104</strain>
    </source>
</reference>
<evidence type="ECO:0000313" key="2">
    <source>
        <dbReference type="EMBL" id="PCH41471.1"/>
    </source>
</evidence>
<gene>
    <name evidence="2" type="ORF">WOLCODRAFT_131939</name>
</gene>
<organism evidence="2 3">
    <name type="scientific">Wolfiporia cocos (strain MD-104)</name>
    <name type="common">Brown rot fungus</name>
    <dbReference type="NCBI Taxonomy" id="742152"/>
    <lineage>
        <taxon>Eukaryota</taxon>
        <taxon>Fungi</taxon>
        <taxon>Dikarya</taxon>
        <taxon>Basidiomycota</taxon>
        <taxon>Agaricomycotina</taxon>
        <taxon>Agaricomycetes</taxon>
        <taxon>Polyporales</taxon>
        <taxon>Phaeolaceae</taxon>
        <taxon>Wolfiporia</taxon>
    </lineage>
</organism>
<dbReference type="EMBL" id="KB468113">
    <property type="protein sequence ID" value="PCH41471.1"/>
    <property type="molecule type" value="Genomic_DNA"/>
</dbReference>
<feature type="region of interest" description="Disordered" evidence="1">
    <location>
        <begin position="37"/>
        <end position="270"/>
    </location>
</feature>
<feature type="compositionally biased region" description="Polar residues" evidence="1">
    <location>
        <begin position="142"/>
        <end position="154"/>
    </location>
</feature>
<dbReference type="OrthoDB" id="3438340at2759"/>